<evidence type="ECO:0000313" key="4">
    <source>
        <dbReference type="Proteomes" id="UP000197003"/>
    </source>
</evidence>
<accession>A0A1Z3ND29</accession>
<dbReference type="Pfam" id="PF12697">
    <property type="entry name" value="Abhydrolase_6"/>
    <property type="match status" value="1"/>
</dbReference>
<dbReference type="EMBL" id="CP020946">
    <property type="protein sequence ID" value="ASD65366.1"/>
    <property type="molecule type" value="Genomic_DNA"/>
</dbReference>
<proteinExistence type="predicted"/>
<name>A0A1Z3ND29_BDEBC</name>
<keyword evidence="3" id="KW-0378">Hydrolase</keyword>
<gene>
    <name evidence="3" type="ORF">B9G79_02085</name>
</gene>
<reference evidence="3 4" key="1">
    <citation type="submission" date="2017-04" db="EMBL/GenBank/DDBJ databases">
        <title>Whole genome sequence of Bdellovibrio bacteriovorus strain SSB218315.</title>
        <authorList>
            <person name="Oyedara O."/>
            <person name="Rodriguez-Perez M.A."/>
        </authorList>
    </citation>
    <scope>NUCLEOTIDE SEQUENCE [LARGE SCALE GENOMIC DNA]</scope>
    <source>
        <strain evidence="3 4">SSB218315</strain>
    </source>
</reference>
<dbReference type="PANTHER" id="PTHR42916:SF1">
    <property type="entry name" value="PROTEIN PHYLLO, CHLOROPLASTIC"/>
    <property type="match status" value="1"/>
</dbReference>
<feature type="domain" description="AB hydrolase-1" evidence="2">
    <location>
        <begin position="3"/>
        <end position="241"/>
    </location>
</feature>
<dbReference type="InterPro" id="IPR000073">
    <property type="entry name" value="AB_hydrolase_1"/>
</dbReference>
<evidence type="ECO:0000313" key="3">
    <source>
        <dbReference type="EMBL" id="ASD65366.1"/>
    </source>
</evidence>
<dbReference type="GO" id="GO:0016829">
    <property type="term" value="F:lyase activity"/>
    <property type="evidence" value="ECO:0007669"/>
    <property type="project" value="UniProtKB-KW"/>
</dbReference>
<dbReference type="Proteomes" id="UP000197003">
    <property type="component" value="Chromosome"/>
</dbReference>
<dbReference type="GO" id="GO:0016787">
    <property type="term" value="F:hydrolase activity"/>
    <property type="evidence" value="ECO:0007669"/>
    <property type="project" value="UniProtKB-KW"/>
</dbReference>
<dbReference type="PANTHER" id="PTHR42916">
    <property type="entry name" value="2-SUCCINYL-5-ENOLPYRUVYL-6-HYDROXY-3-CYCLOHEXENE-1-CARBOXYLATE SYNTHASE"/>
    <property type="match status" value="1"/>
</dbReference>
<dbReference type="Gene3D" id="3.40.50.1820">
    <property type="entry name" value="alpha/beta hydrolase"/>
    <property type="match status" value="1"/>
</dbReference>
<evidence type="ECO:0000259" key="2">
    <source>
        <dbReference type="Pfam" id="PF12697"/>
    </source>
</evidence>
<dbReference type="SUPFAM" id="SSF53474">
    <property type="entry name" value="alpha/beta-Hydrolases"/>
    <property type="match status" value="1"/>
</dbReference>
<keyword evidence="1" id="KW-0456">Lyase</keyword>
<sequence>MNLFFLHGFLGRPTDWALVKAHLPQTEGLRIFTPDYFKELSLGPTHSFETWAENFVRWVEIHGGGSAARNVLVGYSLGGRLALHALEKKPALFYKVMLVSTNPGFNDMHESFDPISEERRQRWMNDSYWAEEFLKAPWDMVLRNWNAQPVFGGAEAEPSRSEKEYSREALSLALTQWSLAQQKNMRGLLEKQIQKLIWMVGERDEKFLEMSRRLTEEVPGFHFETVPSSSHRVLFDSPKELGERIRQLLQKLL</sequence>
<dbReference type="OrthoDB" id="5291438at2"/>
<organism evidence="3 4">
    <name type="scientific">Bdellovibrio bacteriovorus</name>
    <dbReference type="NCBI Taxonomy" id="959"/>
    <lineage>
        <taxon>Bacteria</taxon>
        <taxon>Pseudomonadati</taxon>
        <taxon>Bdellovibrionota</taxon>
        <taxon>Bdellovibrionia</taxon>
        <taxon>Bdellovibrionales</taxon>
        <taxon>Pseudobdellovibrionaceae</taxon>
        <taxon>Bdellovibrio</taxon>
    </lineage>
</organism>
<evidence type="ECO:0000256" key="1">
    <source>
        <dbReference type="ARBA" id="ARBA00023239"/>
    </source>
</evidence>
<dbReference type="InterPro" id="IPR029058">
    <property type="entry name" value="AB_hydrolase_fold"/>
</dbReference>
<protein>
    <submittedName>
        <fullName evidence="3">Hydrolase</fullName>
    </submittedName>
</protein>
<dbReference type="AlphaFoldDB" id="A0A1Z3ND29"/>